<name>A0ABU8MMB7_9PSEU</name>
<reference evidence="1 2" key="1">
    <citation type="submission" date="2024-03" db="EMBL/GenBank/DDBJ databases">
        <title>Actinomycetospora sp. OC33-EN08, a novel actinomycete isolated from wild orchid (Aerides multiflora).</title>
        <authorList>
            <person name="Suriyachadkun C."/>
        </authorList>
    </citation>
    <scope>NUCLEOTIDE SEQUENCE [LARGE SCALE GENOMIC DNA]</scope>
    <source>
        <strain evidence="1 2">OC33-EN08</strain>
    </source>
</reference>
<gene>
    <name evidence="1" type="ORF">WCD74_09945</name>
</gene>
<evidence type="ECO:0000313" key="2">
    <source>
        <dbReference type="Proteomes" id="UP001385809"/>
    </source>
</evidence>
<dbReference type="EMBL" id="JBBEGN010000003">
    <property type="protein sequence ID" value="MEJ2868086.1"/>
    <property type="molecule type" value="Genomic_DNA"/>
</dbReference>
<proteinExistence type="predicted"/>
<organism evidence="1 2">
    <name type="scientific">Actinomycetospora aurantiaca</name>
    <dbReference type="NCBI Taxonomy" id="3129233"/>
    <lineage>
        <taxon>Bacteria</taxon>
        <taxon>Bacillati</taxon>
        <taxon>Actinomycetota</taxon>
        <taxon>Actinomycetes</taxon>
        <taxon>Pseudonocardiales</taxon>
        <taxon>Pseudonocardiaceae</taxon>
        <taxon>Actinomycetospora</taxon>
    </lineage>
</organism>
<dbReference type="RefSeq" id="WP_337694685.1">
    <property type="nucleotide sequence ID" value="NZ_JBBEGN010000003.1"/>
</dbReference>
<accession>A0ABU8MMB7</accession>
<protein>
    <submittedName>
        <fullName evidence="1">Uncharacterized protein</fullName>
    </submittedName>
</protein>
<sequence>MTQRLSTGSHASAEAGTCLMEQVALTAGEPFSDRPGCTPTALAALAQQVNDRVSDEARDRLLPLVPALAASASDDPCRSWELVAVCARAALAVDPHDRLASRLLARAGRAQRRWARLHLDGAAGCLAGLRALPHLTAAFHRFAVLAGPAGSPERDDRLVALLTDAVGVSTTRAPALAAAA</sequence>
<dbReference type="Proteomes" id="UP001385809">
    <property type="component" value="Unassembled WGS sequence"/>
</dbReference>
<comment type="caution">
    <text evidence="1">The sequence shown here is derived from an EMBL/GenBank/DDBJ whole genome shotgun (WGS) entry which is preliminary data.</text>
</comment>
<keyword evidence="2" id="KW-1185">Reference proteome</keyword>
<evidence type="ECO:0000313" key="1">
    <source>
        <dbReference type="EMBL" id="MEJ2868086.1"/>
    </source>
</evidence>